<dbReference type="InterPro" id="IPR001460">
    <property type="entry name" value="PCN-bd_Tpept"/>
</dbReference>
<sequence length="732" mass="74948">MSPWEDDDDEELRPLKPFRPAIPRAGHDGGASRPRTPRPAPGTRDPDGPRGPTTGGGGPREPRPSGPGGTAADGPPLGWTPSRQALVAGVGAVVLLLVVLLVSSCRSGDSARTAEQEVVDRYLAAYAARDYASMFAEIDSDAQRVYPVKRFAGLNRDTYRLATGTAITTGTPRRSGREFTVPVSTETRLFGTIESELRLRLLGSGDDARIAWSRNLAWPGLGTGERLTRTARMPPRGTILFRDGATPIAKGESRSSTVPGEVVGAIRGELGAIPAAQRRRYAERGIPATTKVGRNGLERLLDDRLLGRPGLTLKAGSRVVGRQRPKQARAVISSLSLPATQAAVTAQASAPSGGGLFAMDARTGEVLAFSGNAWSAARAPGSTMKIVTAAAGLAENATTTGTDYPVQTSALGIQNADGESCGGTLVEAFARSCNSVFAPLAVDVGSSPFVAMAEAFGFNAAPPVPGAARSTIPDDLDDGDLALSGIGQAKVTATPLQVALLAATVAADGRRPAPTFVRTDADAKTREVLEPGVASDLRTMMEAVVTEGTGRAAAIPGVDVAGKTGTAEVRTTQGPACRDGSATGGDDAPSADDGGSEGASYRRGDRAVLRPAAATLAQSTTPGGADPDDLDEPDDEDAPDDGTSTDTTPADPTTTPDAFPSSPAPTAPSDDAPTICDPSDSTDTDAWMAAFAPTTGGSQDPVAVGVLRRGDGQGGATAAPVARAVLEALLRR</sequence>
<dbReference type="GO" id="GO:0071972">
    <property type="term" value="F:peptidoglycan L,D-transpeptidase activity"/>
    <property type="evidence" value="ECO:0007669"/>
    <property type="project" value="TreeGrafter"/>
</dbReference>
<dbReference type="PANTHER" id="PTHR30627">
    <property type="entry name" value="PEPTIDOGLYCAN D,D-TRANSPEPTIDASE"/>
    <property type="match status" value="1"/>
</dbReference>
<feature type="compositionally biased region" description="Low complexity" evidence="1">
    <location>
        <begin position="579"/>
        <end position="593"/>
    </location>
</feature>
<organism evidence="3">
    <name type="scientific">freshwater metagenome</name>
    <dbReference type="NCBI Taxonomy" id="449393"/>
    <lineage>
        <taxon>unclassified sequences</taxon>
        <taxon>metagenomes</taxon>
        <taxon>ecological metagenomes</taxon>
    </lineage>
</organism>
<dbReference type="SUPFAM" id="SSF56601">
    <property type="entry name" value="beta-lactamase/transpeptidase-like"/>
    <property type="match status" value="1"/>
</dbReference>
<dbReference type="PANTHER" id="PTHR30627:SF24">
    <property type="entry name" value="PENICILLIN-BINDING PROTEIN 4B"/>
    <property type="match status" value="1"/>
</dbReference>
<feature type="region of interest" description="Disordered" evidence="1">
    <location>
        <begin position="565"/>
        <end position="717"/>
    </location>
</feature>
<dbReference type="Gene3D" id="3.90.1310.10">
    <property type="entry name" value="Penicillin-binding protein 2a (Domain 2)"/>
    <property type="match status" value="1"/>
</dbReference>
<accession>A0A6J7JZP4</accession>
<evidence type="ECO:0000313" key="3">
    <source>
        <dbReference type="EMBL" id="CAB4948281.1"/>
    </source>
</evidence>
<feature type="compositionally biased region" description="Acidic residues" evidence="1">
    <location>
        <begin position="1"/>
        <end position="11"/>
    </location>
</feature>
<dbReference type="GO" id="GO:0008658">
    <property type="term" value="F:penicillin binding"/>
    <property type="evidence" value="ECO:0007669"/>
    <property type="project" value="InterPro"/>
</dbReference>
<protein>
    <submittedName>
        <fullName evidence="3">Unannotated protein</fullName>
    </submittedName>
</protein>
<proteinExistence type="predicted"/>
<name>A0A6J7JZP4_9ZZZZ</name>
<dbReference type="Pfam" id="PF00905">
    <property type="entry name" value="Transpeptidase"/>
    <property type="match status" value="1"/>
</dbReference>
<evidence type="ECO:0000256" key="1">
    <source>
        <dbReference type="SAM" id="MobiDB-lite"/>
    </source>
</evidence>
<evidence type="ECO:0000259" key="2">
    <source>
        <dbReference type="Pfam" id="PF00905"/>
    </source>
</evidence>
<feature type="domain" description="Penicillin-binding protein transpeptidase" evidence="2">
    <location>
        <begin position="355"/>
        <end position="575"/>
    </location>
</feature>
<dbReference type="Gene3D" id="3.40.710.10">
    <property type="entry name" value="DD-peptidase/beta-lactamase superfamily"/>
    <property type="match status" value="1"/>
</dbReference>
<dbReference type="InterPro" id="IPR012338">
    <property type="entry name" value="Beta-lactam/transpept-like"/>
</dbReference>
<gene>
    <name evidence="3" type="ORF">UFOPK3564_03349</name>
</gene>
<dbReference type="AlphaFoldDB" id="A0A6J7JZP4"/>
<feature type="compositionally biased region" description="Acidic residues" evidence="1">
    <location>
        <begin position="626"/>
        <end position="640"/>
    </location>
</feature>
<reference evidence="3" key="1">
    <citation type="submission" date="2020-05" db="EMBL/GenBank/DDBJ databases">
        <authorList>
            <person name="Chiriac C."/>
            <person name="Salcher M."/>
            <person name="Ghai R."/>
            <person name="Kavagutti S V."/>
        </authorList>
    </citation>
    <scope>NUCLEOTIDE SEQUENCE</scope>
</reference>
<dbReference type="EMBL" id="CAFBMK010000314">
    <property type="protein sequence ID" value="CAB4948281.1"/>
    <property type="molecule type" value="Genomic_DNA"/>
</dbReference>
<feature type="compositionally biased region" description="Low complexity" evidence="1">
    <location>
        <begin position="641"/>
        <end position="661"/>
    </location>
</feature>
<dbReference type="GO" id="GO:0071555">
    <property type="term" value="P:cell wall organization"/>
    <property type="evidence" value="ECO:0007669"/>
    <property type="project" value="TreeGrafter"/>
</dbReference>
<dbReference type="InterPro" id="IPR050515">
    <property type="entry name" value="Beta-lactam/transpept"/>
</dbReference>
<feature type="region of interest" description="Disordered" evidence="1">
    <location>
        <begin position="1"/>
        <end position="78"/>
    </location>
</feature>
<dbReference type="GO" id="GO:0005886">
    <property type="term" value="C:plasma membrane"/>
    <property type="evidence" value="ECO:0007669"/>
    <property type="project" value="TreeGrafter"/>
</dbReference>